<accession>A0A4R6SDF0</accession>
<feature type="region of interest" description="Disordered" evidence="1">
    <location>
        <begin position="653"/>
        <end position="697"/>
    </location>
</feature>
<dbReference type="Gene3D" id="3.30.1120.70">
    <property type="match status" value="1"/>
</dbReference>
<dbReference type="Gene3D" id="1.20.1270.210">
    <property type="match status" value="1"/>
</dbReference>
<dbReference type="Gene3D" id="3.40.140.120">
    <property type="match status" value="1"/>
</dbReference>
<dbReference type="Proteomes" id="UP000295444">
    <property type="component" value="Unassembled WGS sequence"/>
</dbReference>
<feature type="compositionally biased region" description="Low complexity" evidence="1">
    <location>
        <begin position="450"/>
        <end position="464"/>
    </location>
</feature>
<dbReference type="InterPro" id="IPR006944">
    <property type="entry name" value="Phage/GTA_portal"/>
</dbReference>
<feature type="compositionally biased region" description="Low complexity" evidence="1">
    <location>
        <begin position="653"/>
        <end position="662"/>
    </location>
</feature>
<sequence>MLGSWRGAPVSGEDTGAFANPGTEAAPLSFALDATPEWLAANGASTSLDQRVSRREAMTVAAVKRSRDLIAGTLGVLPVYVHDAKRNRVPNPLVEQPEVDVARSVTMTRIVEDMLFEGVSWLRITEFGWHGFPTKVRRLEPRSVNVRQDARVYVSSDTGAPQGMAWEHVPDRELIRIDSPNDPLLVAAARAIRIAMLLDRTAATNADSPFPLGYFRPAEGQEEQDEGDVQTVLDNWEAARRTRAWGYVGAALEAKTLQWNPEQLQLASMRDYAVLEISRHAGIDPEELGVSTTSRTYANAEQRRLDLIDFTLAAYVAAIEGRLSMNDVLPRGYYARVQYAGFLRSDTQSRMETYKIGREVGVYDDERIAELEDIPSAIPEAKRIQAAADAAAAAAPPEDTTAADTRALVEAVQKIYLGVGPVLTVQEARVILNRLGADVDPFLDPTAAAEPAAEPGAAANPTTEDNPEGDAVQNTRREPALAFTAPSATAESVTVGFALSDVDAEFRVNPEKRTVSGLTVPWNQVAYSNGRRWKFAEGSLHWGAENRVKLDDNHIDGTEMGVAVRLQSNRTGLDGTFRVARGADGDRILQLAEDGVRDGFSVYVDFSGEGDGWTTDPTDDTVCLVHSATLRKVAITATPAYDNARLTSVVASATASPAATAPETPGKETEMTAPVTEQQPAAPAAPAADAGAATTTTAPPTVQATALPFDTAAFTAGLTDAVTAGVKAAIEALPFPQFSEREVVPAGRAVVTREAPVYSMNGQGFSMVRDAWKARTEGDPDARDRLNKFAAQTKDAAEQAAMAMFAANTSNAAAVVPPGYRPDLYVTQLMKNRPLVNSVSRGTINDATPFTVPKFVSSSGLSADHVEGTNPTAGTISVGTVTVTPGGISGLFQLTREIVDSSNPAIDAIAMNAMQESYSQQTEQKVYAKLDGANGQGGTITAGFVPSGAQVTTSTGGSAAAGTFGGKEFLGAARAQLALYPFRRFAPLNRAHLSQEGTSAVATAVDADGRPLLPAGTGVNAYGSANVVTNSYNLDGLPLQPTWSMTGNAAGDADLLAFNDQDVWAWESGLLTFRFEERNGPALIDLALFGYFATEVLRPVGITAIRHTVGA</sequence>
<feature type="compositionally biased region" description="Low complexity" evidence="1">
    <location>
        <begin position="672"/>
        <end position="697"/>
    </location>
</feature>
<evidence type="ECO:0000256" key="1">
    <source>
        <dbReference type="SAM" id="MobiDB-lite"/>
    </source>
</evidence>
<feature type="domain" description="Phage capsid-like C-terminal" evidence="2">
    <location>
        <begin position="815"/>
        <end position="1058"/>
    </location>
</feature>
<dbReference type="AlphaFoldDB" id="A0A4R6SDF0"/>
<dbReference type="SUPFAM" id="SSF56563">
    <property type="entry name" value="Major capsid protein gp5"/>
    <property type="match status" value="1"/>
</dbReference>
<feature type="region of interest" description="Disordered" evidence="1">
    <location>
        <begin position="450"/>
        <end position="472"/>
    </location>
</feature>
<reference evidence="3 4" key="1">
    <citation type="submission" date="2019-03" db="EMBL/GenBank/DDBJ databases">
        <title>Genomic Encyclopedia of Type Strains, Phase IV (KMG-IV): sequencing the most valuable type-strain genomes for metagenomic binning, comparative biology and taxonomic classification.</title>
        <authorList>
            <person name="Goeker M."/>
        </authorList>
    </citation>
    <scope>NUCLEOTIDE SEQUENCE [LARGE SCALE GENOMIC DNA]</scope>
    <source>
        <strain evidence="3 4">DSM 45361</strain>
    </source>
</reference>
<dbReference type="InterPro" id="IPR054612">
    <property type="entry name" value="Phage_capsid-like_C"/>
</dbReference>
<protein>
    <submittedName>
        <fullName evidence="3">Phage portal protein BeeE</fullName>
    </submittedName>
</protein>
<keyword evidence="4" id="KW-1185">Reference proteome</keyword>
<dbReference type="EMBL" id="SNXZ01000003">
    <property type="protein sequence ID" value="TDP97653.1"/>
    <property type="molecule type" value="Genomic_DNA"/>
</dbReference>
<gene>
    <name evidence="3" type="ORF">EV186_103617</name>
</gene>
<evidence type="ECO:0000313" key="4">
    <source>
        <dbReference type="Proteomes" id="UP000295444"/>
    </source>
</evidence>
<name>A0A4R6SDF0_LABRH</name>
<comment type="caution">
    <text evidence="3">The sequence shown here is derived from an EMBL/GenBank/DDBJ whole genome shotgun (WGS) entry which is preliminary data.</text>
</comment>
<proteinExistence type="predicted"/>
<evidence type="ECO:0000259" key="2">
    <source>
        <dbReference type="Pfam" id="PF05065"/>
    </source>
</evidence>
<dbReference type="Pfam" id="PF05065">
    <property type="entry name" value="Phage_capsid"/>
    <property type="match status" value="1"/>
</dbReference>
<dbReference type="Pfam" id="PF04860">
    <property type="entry name" value="Phage_portal"/>
    <property type="match status" value="1"/>
</dbReference>
<evidence type="ECO:0000313" key="3">
    <source>
        <dbReference type="EMBL" id="TDP97653.1"/>
    </source>
</evidence>
<organism evidence="3 4">
    <name type="scientific">Labedaea rhizosphaerae</name>
    <dbReference type="NCBI Taxonomy" id="598644"/>
    <lineage>
        <taxon>Bacteria</taxon>
        <taxon>Bacillati</taxon>
        <taxon>Actinomycetota</taxon>
        <taxon>Actinomycetes</taxon>
        <taxon>Pseudonocardiales</taxon>
        <taxon>Pseudonocardiaceae</taxon>
        <taxon>Labedaea</taxon>
    </lineage>
</organism>